<evidence type="ECO:0000313" key="2">
    <source>
        <dbReference type="EMBL" id="MBK9983606.1"/>
    </source>
</evidence>
<reference evidence="2 3" key="1">
    <citation type="submission" date="2020-10" db="EMBL/GenBank/DDBJ databases">
        <title>Connecting structure to function with the recovery of over 1000 high-quality activated sludge metagenome-assembled genomes encoding full-length rRNA genes using long-read sequencing.</title>
        <authorList>
            <person name="Singleton C.M."/>
            <person name="Petriglieri F."/>
            <person name="Kristensen J.M."/>
            <person name="Kirkegaard R.H."/>
            <person name="Michaelsen T.Y."/>
            <person name="Andersen M.H."/>
            <person name="Karst S.M."/>
            <person name="Dueholm M.S."/>
            <person name="Nielsen P.H."/>
            <person name="Albertsen M."/>
        </authorList>
    </citation>
    <scope>NUCLEOTIDE SEQUENCE [LARGE SCALE GENOMIC DNA]</scope>
    <source>
        <strain evidence="2">Ribe_18-Q3-R11-54_MAXAC.273</strain>
    </source>
</reference>
<comment type="caution">
    <text evidence="2">The sequence shown here is derived from an EMBL/GenBank/DDBJ whole genome shotgun (WGS) entry which is preliminary data.</text>
</comment>
<dbReference type="Pfam" id="PF23237">
    <property type="entry name" value="HYR_4C"/>
    <property type="match status" value="1"/>
</dbReference>
<feature type="domain" description="HYR-like" evidence="1">
    <location>
        <begin position="8"/>
        <end position="77"/>
    </location>
</feature>
<evidence type="ECO:0000259" key="1">
    <source>
        <dbReference type="Pfam" id="PF23237"/>
    </source>
</evidence>
<evidence type="ECO:0000313" key="3">
    <source>
        <dbReference type="Proteomes" id="UP000808337"/>
    </source>
</evidence>
<protein>
    <recommendedName>
        <fullName evidence="1">HYR-like domain-containing protein</fullName>
    </recommendedName>
</protein>
<dbReference type="AlphaFoldDB" id="A0A9D7XR18"/>
<name>A0A9D7XR18_9BACT</name>
<gene>
    <name evidence="2" type="ORF">IPP15_14705</name>
</gene>
<sequence length="105" mass="11434">MEYQPFAAIPPTNAVVDCYANIVLPVPPAVTDNCGVALLPTGPVETGTILCEGDLTYTWTYTDCEGNTQDYVHTITIEYEPFPAILATTAVVDCYANIILPVHRR</sequence>
<proteinExistence type="predicted"/>
<dbReference type="InterPro" id="IPR057078">
    <property type="entry name" value="HYR-4C"/>
</dbReference>
<accession>A0A9D7XR18</accession>
<dbReference type="Proteomes" id="UP000808337">
    <property type="component" value="Unassembled WGS sequence"/>
</dbReference>
<organism evidence="2 3">
    <name type="scientific">Candidatus Opimibacter skivensis</name>
    <dbReference type="NCBI Taxonomy" id="2982028"/>
    <lineage>
        <taxon>Bacteria</taxon>
        <taxon>Pseudomonadati</taxon>
        <taxon>Bacteroidota</taxon>
        <taxon>Saprospiria</taxon>
        <taxon>Saprospirales</taxon>
        <taxon>Saprospiraceae</taxon>
        <taxon>Candidatus Opimibacter</taxon>
    </lineage>
</organism>
<dbReference type="EMBL" id="JADKGY010000022">
    <property type="protein sequence ID" value="MBK9983606.1"/>
    <property type="molecule type" value="Genomic_DNA"/>
</dbReference>